<keyword evidence="10" id="KW-0408">Iron</keyword>
<protein>
    <submittedName>
        <fullName evidence="14">Formate dehydrogenase</fullName>
    </submittedName>
</protein>
<evidence type="ECO:0000256" key="1">
    <source>
        <dbReference type="ARBA" id="ARBA00001966"/>
    </source>
</evidence>
<evidence type="ECO:0000313" key="15">
    <source>
        <dbReference type="Proteomes" id="UP000078543"/>
    </source>
</evidence>
<dbReference type="InterPro" id="IPR006656">
    <property type="entry name" value="Mopterin_OxRdtase"/>
</dbReference>
<comment type="caution">
    <text evidence="14">The sequence shown here is derived from an EMBL/GenBank/DDBJ whole genome shotgun (WGS) entry which is preliminary data.</text>
</comment>
<keyword evidence="6" id="KW-0732">Signal</keyword>
<dbReference type="InterPro" id="IPR006443">
    <property type="entry name" value="Formate-DH-alph_fdnG"/>
</dbReference>
<dbReference type="GO" id="GO:0047111">
    <property type="term" value="F:formate dehydrogenase (cytochrome-c-553) activity"/>
    <property type="evidence" value="ECO:0007669"/>
    <property type="project" value="InterPro"/>
</dbReference>
<dbReference type="Gene3D" id="2.40.40.20">
    <property type="match status" value="1"/>
</dbReference>
<sequence length="811" mass="90251">MTNGWNDIKNADVVLVMGGNAAEAHTCGFKWVTEAKSGNGAKLIVVDPRFTRTAAVSDLYAPLRPGSDIAFLGGIIHYLLSNEKIFKDYVLAYTNAAFIVKEGFGFEDGLFSGYNAEKRDYDRSSWDYEYDEAGQAKLDPTLENPRCVFNLLKVHYSRYTAEMVEKTCGTPKDLFLKVCELIATTATGAKTLTSLYALGWTQHSKGSQNIRNIAIIQLLLGNMGVPGGGINALRGHSNVQGITDFGLFSNSVPGYLAMPNSKETTLEEYLKTRAFKPIRPDQMSFLQNYRKFFVSFLKAMYGKNATAENQFGFDWLPKVDVNLDTLRQFELMFQGKMNGFICQGFNPLMSVPNRKKLIAGLSKLKYLVVMDPLHTETAHFFENHGEMNDADPAKIATEVFLLPTNCFAEEEGTFTNSGRVIQWHWKAAEPPGQARTDIQIMADLFLRLKALYAKEGGKFPDPIMNVDWSYRNPAKPTADELLREINGRALADLPDPADATKPPIKKAGELMDIFAQLKDDGTTSCANWIYSGCYTEKGNMTARRDPSDPSGKGIHPNWGYAWPANRRILYNRASADPSGKAWNAKKKVIEWNGSRWAGIDVPDFGPLIDPTQKATGPFIMNPEGVGRLFTRGMMREGPFPEHYEPFESPVANPFHTKVQSNPVARVFKGDLEVFGKSEDFPYVATTYRLVEHFHYWTKHAKMNAVLQPELFVEIGEQLAKDKGIASGDMVEVSSNRGRIKAKAVVTKRIRPLVCDGKPVHIVGIPIHWGFIGATKKGFGANQLTPYVGDANTETPEYKAFLVNIKRIGPAA</sequence>
<keyword evidence="9" id="KW-0560">Oxidoreductase</keyword>
<dbReference type="EMBL" id="LWQU01000138">
    <property type="protein sequence ID" value="OAN50545.1"/>
    <property type="molecule type" value="Genomic_DNA"/>
</dbReference>
<evidence type="ECO:0000256" key="3">
    <source>
        <dbReference type="ARBA" id="ARBA00010312"/>
    </source>
</evidence>
<dbReference type="GO" id="GO:0051539">
    <property type="term" value="F:4 iron, 4 sulfur cluster binding"/>
    <property type="evidence" value="ECO:0007669"/>
    <property type="project" value="UniProtKB-KW"/>
</dbReference>
<dbReference type="FunFam" id="2.40.40.20:FF:000017">
    <property type="entry name" value="Formate dehydrogenase, alpha subunit"/>
    <property type="match status" value="1"/>
</dbReference>
<dbReference type="FunFam" id="3.40.228.10:FF:000009">
    <property type="entry name" value="Formate dehydrogenase, alpha subunit, selenocysteine-containing"/>
    <property type="match status" value="1"/>
</dbReference>
<evidence type="ECO:0000313" key="14">
    <source>
        <dbReference type="EMBL" id="OAN50545.1"/>
    </source>
</evidence>
<keyword evidence="15" id="KW-1185">Reference proteome</keyword>
<dbReference type="NCBIfam" id="TIGR01553">
    <property type="entry name" value="formate-DH-alph"/>
    <property type="match status" value="1"/>
</dbReference>
<organism evidence="14 15">
    <name type="scientific">Magnetospirillum moscoviense</name>
    <dbReference type="NCBI Taxonomy" id="1437059"/>
    <lineage>
        <taxon>Bacteria</taxon>
        <taxon>Pseudomonadati</taxon>
        <taxon>Pseudomonadota</taxon>
        <taxon>Alphaproteobacteria</taxon>
        <taxon>Rhodospirillales</taxon>
        <taxon>Rhodospirillaceae</taxon>
        <taxon>Magnetospirillum</taxon>
    </lineage>
</organism>
<name>A0A178MR43_9PROT</name>
<feature type="domain" description="Molybdopterin oxidoreductase" evidence="12">
    <location>
        <begin position="2"/>
        <end position="380"/>
    </location>
</feature>
<evidence type="ECO:0000256" key="2">
    <source>
        <dbReference type="ARBA" id="ARBA00004418"/>
    </source>
</evidence>
<evidence type="ECO:0000256" key="6">
    <source>
        <dbReference type="ARBA" id="ARBA00022729"/>
    </source>
</evidence>
<dbReference type="PANTHER" id="PTHR43598">
    <property type="entry name" value="TUNGSTEN-CONTAINING FORMYLMETHANOFURAN DEHYDROGENASE 2 SUBUNIT B"/>
    <property type="match status" value="1"/>
</dbReference>
<dbReference type="SUPFAM" id="SSF53706">
    <property type="entry name" value="Formate dehydrogenase/DMSO reductase, domains 1-3"/>
    <property type="match status" value="1"/>
</dbReference>
<feature type="domain" description="Molybdopterin dinucleotide-binding" evidence="13">
    <location>
        <begin position="683"/>
        <end position="800"/>
    </location>
</feature>
<comment type="similarity">
    <text evidence="3">Belongs to the prokaryotic molybdopterin-containing oxidoreductase family.</text>
</comment>
<proteinExistence type="inferred from homology"/>
<evidence type="ECO:0000259" key="13">
    <source>
        <dbReference type="Pfam" id="PF01568"/>
    </source>
</evidence>
<dbReference type="Pfam" id="PF00384">
    <property type="entry name" value="Molybdopterin"/>
    <property type="match status" value="2"/>
</dbReference>
<keyword evidence="4" id="KW-0004">4Fe-4S</keyword>
<reference evidence="14 15" key="1">
    <citation type="submission" date="2016-04" db="EMBL/GenBank/DDBJ databases">
        <title>Draft genome sequence of freshwater magnetotactic bacteria Magnetospirillum marisnigri SP-1 and Magnetospirillum moscoviense BB-1.</title>
        <authorList>
            <person name="Koziaeva V."/>
            <person name="Dziuba M.V."/>
            <person name="Ivanov T.M."/>
            <person name="Kuznetsov B."/>
            <person name="Grouzdev D.S."/>
        </authorList>
    </citation>
    <scope>NUCLEOTIDE SEQUENCE [LARGE SCALE GENOMIC DNA]</scope>
    <source>
        <strain evidence="14 15">BB-1</strain>
    </source>
</reference>
<evidence type="ECO:0000256" key="5">
    <source>
        <dbReference type="ARBA" id="ARBA00022723"/>
    </source>
</evidence>
<dbReference type="AlphaFoldDB" id="A0A178MR43"/>
<dbReference type="GO" id="GO:0008863">
    <property type="term" value="F:formate dehydrogenase (NAD+) activity"/>
    <property type="evidence" value="ECO:0007669"/>
    <property type="project" value="InterPro"/>
</dbReference>
<evidence type="ECO:0000259" key="12">
    <source>
        <dbReference type="Pfam" id="PF00384"/>
    </source>
</evidence>
<evidence type="ECO:0000256" key="7">
    <source>
        <dbReference type="ARBA" id="ARBA00022764"/>
    </source>
</evidence>
<comment type="cofactor">
    <cofactor evidence="1">
        <name>[4Fe-4S] cluster</name>
        <dbReference type="ChEBI" id="CHEBI:49883"/>
    </cofactor>
</comment>
<dbReference type="Pfam" id="PF01568">
    <property type="entry name" value="Molydop_binding"/>
    <property type="match status" value="1"/>
</dbReference>
<dbReference type="InterPro" id="IPR006657">
    <property type="entry name" value="MoPterin_dinucl-bd_dom"/>
</dbReference>
<dbReference type="GO" id="GO:0030151">
    <property type="term" value="F:molybdenum ion binding"/>
    <property type="evidence" value="ECO:0007669"/>
    <property type="project" value="TreeGrafter"/>
</dbReference>
<dbReference type="InterPro" id="IPR009010">
    <property type="entry name" value="Asp_de-COase-like_dom_sf"/>
</dbReference>
<keyword evidence="7" id="KW-0574">Periplasm</keyword>
<dbReference type="SUPFAM" id="SSF50692">
    <property type="entry name" value="ADC-like"/>
    <property type="match status" value="1"/>
</dbReference>
<evidence type="ECO:0000256" key="11">
    <source>
        <dbReference type="ARBA" id="ARBA00023014"/>
    </source>
</evidence>
<dbReference type="GO" id="GO:0009055">
    <property type="term" value="F:electron transfer activity"/>
    <property type="evidence" value="ECO:0007669"/>
    <property type="project" value="InterPro"/>
</dbReference>
<keyword evidence="5" id="KW-0479">Metal-binding</keyword>
<accession>A0A178MR43</accession>
<evidence type="ECO:0000256" key="9">
    <source>
        <dbReference type="ARBA" id="ARBA00023002"/>
    </source>
</evidence>
<dbReference type="Gene3D" id="3.40.228.10">
    <property type="entry name" value="Dimethylsulfoxide Reductase, domain 2"/>
    <property type="match status" value="2"/>
</dbReference>
<dbReference type="GO" id="GO:0043546">
    <property type="term" value="F:molybdopterin cofactor binding"/>
    <property type="evidence" value="ECO:0007669"/>
    <property type="project" value="InterPro"/>
</dbReference>
<dbReference type="FunFam" id="3.40.50.740:FF:000007">
    <property type="entry name" value="Formate dehydrogenase, alpha subunit, selenocysteine-containing"/>
    <property type="match status" value="1"/>
</dbReference>
<dbReference type="STRING" id="1437059.A6A05_12290"/>
<comment type="subcellular location">
    <subcellularLocation>
        <location evidence="2">Periplasm</location>
    </subcellularLocation>
</comment>
<evidence type="ECO:0000256" key="10">
    <source>
        <dbReference type="ARBA" id="ARBA00023004"/>
    </source>
</evidence>
<dbReference type="CDD" id="cd02792">
    <property type="entry name" value="MopB_CT_Formate-Dh-Na-like"/>
    <property type="match status" value="1"/>
</dbReference>
<feature type="domain" description="Molybdopterin oxidoreductase" evidence="12">
    <location>
        <begin position="401"/>
        <end position="444"/>
    </location>
</feature>
<evidence type="ECO:0000256" key="8">
    <source>
        <dbReference type="ARBA" id="ARBA00022933"/>
    </source>
</evidence>
<dbReference type="Proteomes" id="UP000078543">
    <property type="component" value="Unassembled WGS sequence"/>
</dbReference>
<evidence type="ECO:0000256" key="4">
    <source>
        <dbReference type="ARBA" id="ARBA00022485"/>
    </source>
</evidence>
<keyword evidence="11" id="KW-0411">Iron-sulfur</keyword>
<dbReference type="GO" id="GO:0009061">
    <property type="term" value="P:anaerobic respiration"/>
    <property type="evidence" value="ECO:0007669"/>
    <property type="project" value="TreeGrafter"/>
</dbReference>
<dbReference type="Gene3D" id="3.40.50.740">
    <property type="match status" value="1"/>
</dbReference>
<dbReference type="GO" id="GO:0042597">
    <property type="term" value="C:periplasmic space"/>
    <property type="evidence" value="ECO:0007669"/>
    <property type="project" value="UniProtKB-SubCell"/>
</dbReference>
<dbReference type="PANTHER" id="PTHR43598:SF1">
    <property type="entry name" value="FORMATE DEHYDROGENASE-O MAJOR SUBUNIT"/>
    <property type="match status" value="1"/>
</dbReference>
<keyword evidence="8" id="KW-0712">Selenocysteine</keyword>
<gene>
    <name evidence="14" type="ORF">A6A05_12290</name>
</gene>